<proteinExistence type="predicted"/>
<name>A0A0B0ND78_GOSAR</name>
<protein>
    <submittedName>
        <fullName evidence="1">Uncharacterized protein</fullName>
    </submittedName>
</protein>
<dbReference type="Proteomes" id="UP000032142">
    <property type="component" value="Unassembled WGS sequence"/>
</dbReference>
<organism evidence="1 2">
    <name type="scientific">Gossypium arboreum</name>
    <name type="common">Tree cotton</name>
    <name type="synonym">Gossypium nanking</name>
    <dbReference type="NCBI Taxonomy" id="29729"/>
    <lineage>
        <taxon>Eukaryota</taxon>
        <taxon>Viridiplantae</taxon>
        <taxon>Streptophyta</taxon>
        <taxon>Embryophyta</taxon>
        <taxon>Tracheophyta</taxon>
        <taxon>Spermatophyta</taxon>
        <taxon>Magnoliopsida</taxon>
        <taxon>eudicotyledons</taxon>
        <taxon>Gunneridae</taxon>
        <taxon>Pentapetalae</taxon>
        <taxon>rosids</taxon>
        <taxon>malvids</taxon>
        <taxon>Malvales</taxon>
        <taxon>Malvaceae</taxon>
        <taxon>Malvoideae</taxon>
        <taxon>Gossypium</taxon>
    </lineage>
</organism>
<gene>
    <name evidence="1" type="ORF">F383_01000</name>
</gene>
<reference evidence="2" key="1">
    <citation type="submission" date="2014-09" db="EMBL/GenBank/DDBJ databases">
        <authorList>
            <person name="Mudge J."/>
            <person name="Ramaraj T."/>
            <person name="Lindquist I.E."/>
            <person name="Bharti A.K."/>
            <person name="Sundararajan A."/>
            <person name="Cameron C.T."/>
            <person name="Woodward J.E."/>
            <person name="May G.D."/>
            <person name="Brubaker C."/>
            <person name="Broadhvest J."/>
            <person name="Wilkins T.A."/>
        </authorList>
    </citation>
    <scope>NUCLEOTIDE SEQUENCE</scope>
    <source>
        <strain evidence="2">cv. AKA8401</strain>
    </source>
</reference>
<dbReference type="AlphaFoldDB" id="A0A0B0ND78"/>
<dbReference type="EMBL" id="KN397792">
    <property type="protein sequence ID" value="KHG12503.1"/>
    <property type="molecule type" value="Genomic_DNA"/>
</dbReference>
<sequence length="34" mass="3899">MLALYDLYDYPSVLSNSKWFIGQKVNCVLICITS</sequence>
<keyword evidence="2" id="KW-1185">Reference proteome</keyword>
<accession>A0A0B0ND78</accession>
<evidence type="ECO:0000313" key="2">
    <source>
        <dbReference type="Proteomes" id="UP000032142"/>
    </source>
</evidence>
<evidence type="ECO:0000313" key="1">
    <source>
        <dbReference type="EMBL" id="KHG12503.1"/>
    </source>
</evidence>